<evidence type="ECO:0000259" key="4">
    <source>
        <dbReference type="PROSITE" id="PS50932"/>
    </source>
</evidence>
<dbReference type="RefSeq" id="WP_154426768.1">
    <property type="nucleotide sequence ID" value="NZ_VUNN01000030.1"/>
</dbReference>
<feature type="domain" description="HTH lacI-type" evidence="4">
    <location>
        <begin position="4"/>
        <end position="59"/>
    </location>
</feature>
<reference evidence="5 6" key="1">
    <citation type="submission" date="2019-08" db="EMBL/GenBank/DDBJ databases">
        <title>In-depth cultivation of the pig gut microbiome towards novel bacterial diversity and tailored functional studies.</title>
        <authorList>
            <person name="Wylensek D."/>
            <person name="Hitch T.C.A."/>
            <person name="Clavel T."/>
        </authorList>
    </citation>
    <scope>NUCLEOTIDE SEQUENCE [LARGE SCALE GENOMIC DNA]</scope>
    <source>
        <strain evidence="5 6">NM-380-WT-3C1</strain>
    </source>
</reference>
<evidence type="ECO:0000256" key="2">
    <source>
        <dbReference type="ARBA" id="ARBA00023125"/>
    </source>
</evidence>
<dbReference type="InterPro" id="IPR010982">
    <property type="entry name" value="Lambda_DNA-bd_dom_sf"/>
</dbReference>
<evidence type="ECO:0000313" key="6">
    <source>
        <dbReference type="Proteomes" id="UP000460549"/>
    </source>
</evidence>
<name>A0A7X2PF51_9SPIO</name>
<sequence length="339" mass="37581">MGDVRLKDIANRAGVSVSTVSRTLSGNSNRIGKATQEKILKIASELGFAQSRTMRIKASFEELKLATIFISDRESFLSPFFTKILEGIDQEIHRKDLDVNIAHTILTVKDEAFSSSIQDSKIDAAIILGRASNDVIEHIKSNIPVIAYAGLNSIGNMDEVLCDARKGIEEAVSYLASLGRKRIAYIGPTDKQNIANEHRFRGYKEGLMKANLEYDDLLVQDIYLSPQDGYDGAKTLLDRVMPDAIVAANDNAALGIIRCLNERKIKIPQEVAVTGFDNIEASAFLRPALTTFDVPKSDIGRFAAKIVIDRCLNPRTENITINIPYKLVERESTVEKEDY</sequence>
<dbReference type="PROSITE" id="PS50932">
    <property type="entry name" value="HTH_LACI_2"/>
    <property type="match status" value="1"/>
</dbReference>
<keyword evidence="2" id="KW-0238">DNA-binding</keyword>
<proteinExistence type="predicted"/>
<dbReference type="Proteomes" id="UP000460549">
    <property type="component" value="Unassembled WGS sequence"/>
</dbReference>
<dbReference type="Gene3D" id="1.10.260.40">
    <property type="entry name" value="lambda repressor-like DNA-binding domains"/>
    <property type="match status" value="1"/>
</dbReference>
<accession>A0A7X2PF51</accession>
<protein>
    <submittedName>
        <fullName evidence="5">LacI family transcriptional regulator</fullName>
    </submittedName>
</protein>
<dbReference type="SUPFAM" id="SSF53822">
    <property type="entry name" value="Periplasmic binding protein-like I"/>
    <property type="match status" value="1"/>
</dbReference>
<evidence type="ECO:0000256" key="3">
    <source>
        <dbReference type="ARBA" id="ARBA00023163"/>
    </source>
</evidence>
<dbReference type="Gene3D" id="3.40.50.2300">
    <property type="match status" value="2"/>
</dbReference>
<dbReference type="Pfam" id="PF00356">
    <property type="entry name" value="LacI"/>
    <property type="match status" value="1"/>
</dbReference>
<dbReference type="CDD" id="cd06267">
    <property type="entry name" value="PBP1_LacI_sugar_binding-like"/>
    <property type="match status" value="1"/>
</dbReference>
<evidence type="ECO:0000256" key="1">
    <source>
        <dbReference type="ARBA" id="ARBA00023015"/>
    </source>
</evidence>
<dbReference type="AlphaFoldDB" id="A0A7X2PF51"/>
<keyword evidence="1" id="KW-0805">Transcription regulation</keyword>
<evidence type="ECO:0000313" key="5">
    <source>
        <dbReference type="EMBL" id="MSU07210.1"/>
    </source>
</evidence>
<dbReference type="InterPro" id="IPR046335">
    <property type="entry name" value="LacI/GalR-like_sensor"/>
</dbReference>
<dbReference type="PANTHER" id="PTHR30146">
    <property type="entry name" value="LACI-RELATED TRANSCRIPTIONAL REPRESSOR"/>
    <property type="match status" value="1"/>
</dbReference>
<dbReference type="SUPFAM" id="SSF47413">
    <property type="entry name" value="lambda repressor-like DNA-binding domains"/>
    <property type="match status" value="1"/>
</dbReference>
<dbReference type="SMART" id="SM00354">
    <property type="entry name" value="HTH_LACI"/>
    <property type="match status" value="1"/>
</dbReference>
<dbReference type="EMBL" id="VUNN01000030">
    <property type="protein sequence ID" value="MSU07210.1"/>
    <property type="molecule type" value="Genomic_DNA"/>
</dbReference>
<organism evidence="5 6">
    <name type="scientific">Bullifex porci</name>
    <dbReference type="NCBI Taxonomy" id="2606638"/>
    <lineage>
        <taxon>Bacteria</taxon>
        <taxon>Pseudomonadati</taxon>
        <taxon>Spirochaetota</taxon>
        <taxon>Spirochaetia</taxon>
        <taxon>Spirochaetales</taxon>
        <taxon>Spirochaetaceae</taxon>
        <taxon>Bullifex</taxon>
    </lineage>
</organism>
<dbReference type="Pfam" id="PF13377">
    <property type="entry name" value="Peripla_BP_3"/>
    <property type="match status" value="1"/>
</dbReference>
<dbReference type="InterPro" id="IPR000843">
    <property type="entry name" value="HTH_LacI"/>
</dbReference>
<dbReference type="PANTHER" id="PTHR30146:SF109">
    <property type="entry name" value="HTH-TYPE TRANSCRIPTIONAL REGULATOR GALS"/>
    <property type="match status" value="1"/>
</dbReference>
<keyword evidence="6" id="KW-1185">Reference proteome</keyword>
<keyword evidence="3" id="KW-0804">Transcription</keyword>
<dbReference type="InterPro" id="IPR028082">
    <property type="entry name" value="Peripla_BP_I"/>
</dbReference>
<dbReference type="GO" id="GO:0003700">
    <property type="term" value="F:DNA-binding transcription factor activity"/>
    <property type="evidence" value="ECO:0007669"/>
    <property type="project" value="TreeGrafter"/>
</dbReference>
<dbReference type="CDD" id="cd01392">
    <property type="entry name" value="HTH_LacI"/>
    <property type="match status" value="1"/>
</dbReference>
<dbReference type="GO" id="GO:0000976">
    <property type="term" value="F:transcription cis-regulatory region binding"/>
    <property type="evidence" value="ECO:0007669"/>
    <property type="project" value="TreeGrafter"/>
</dbReference>
<comment type="caution">
    <text evidence="5">The sequence shown here is derived from an EMBL/GenBank/DDBJ whole genome shotgun (WGS) entry which is preliminary data.</text>
</comment>
<gene>
    <name evidence="5" type="ORF">FYJ80_10605</name>
</gene>